<dbReference type="Gene3D" id="3.40.605.10">
    <property type="entry name" value="Aldehyde Dehydrogenase, Chain A, domain 1"/>
    <property type="match status" value="1"/>
</dbReference>
<dbReference type="InterPro" id="IPR044638">
    <property type="entry name" value="ALDH7A1-like"/>
</dbReference>
<protein>
    <recommendedName>
        <fullName evidence="5">aldehyde dehydrogenase (NAD(+))</fullName>
        <ecNumber evidence="5">1.2.1.3</ecNumber>
    </recommendedName>
</protein>
<evidence type="ECO:0000256" key="2">
    <source>
        <dbReference type="ARBA" id="ARBA00011881"/>
    </source>
</evidence>
<dbReference type="KEGG" id="aqu:100634152"/>
<reference evidence="9" key="2">
    <citation type="submission" date="2017-05" db="UniProtKB">
        <authorList>
            <consortium name="EnsemblMetazoa"/>
        </authorList>
    </citation>
    <scope>IDENTIFICATION</scope>
</reference>
<sequence>MIRCFISSSRSALFSFVKSPSFTNKTRSMSAAAGYLINDPKYSWLKELGLEETNNGVFDGRKWTGNGELIVSESPATGRPIASVKQGSLADLNTAVANGTEAWKVWREIPGPKRGEIVRQIAQGLREKLDLLGKLLSLEVGKIHVEGVGEVQEYIDMCDFAVGLSRMIGGHIFPSERPGHMLMEQWNPYGLVGIITAFNFPIAVFGWNQSLSLVCGNCTVWKGAPSTPLTQIAVSKIVERVLTSNAIPAGVCTSVCGGSDIGESMCKDKRINVLSFTGSTQVGRKVGVMVQERFGKSILELGGNNAILVDETADVDMVVKSALFAAVGTAGQRCTTTRRLILHESVYDEILKRLIKAYGQVKIGDPLDEGVLYGPLHNQAAVDTYVATIKEIKEQGGTIECGGNVINREGYYVEPTIVTGLQHDNELVMRETFVPILYILKSTSIDESIKWNNEVEQGLASSLFTQSIERMARWMGPTGADTGIVNVNIPTNGAEIGGAFGGEKATGGGRESGSDAWKQYMRRSTCTINYSKELPLAQGIKFE</sequence>
<dbReference type="eggNOG" id="KOG2453">
    <property type="taxonomic scope" value="Eukaryota"/>
</dbReference>
<accession>A0A1X7UK21</accession>
<evidence type="ECO:0000313" key="9">
    <source>
        <dbReference type="EnsemblMetazoa" id="Aqu2.1.27801_001"/>
    </source>
</evidence>
<dbReference type="PANTHER" id="PTHR43521:SF1">
    <property type="entry name" value="ALPHA-AMINOADIPIC SEMIALDEHYDE DEHYDROGENASE"/>
    <property type="match status" value="1"/>
</dbReference>
<dbReference type="FunFam" id="3.40.309.10:FF:000018">
    <property type="entry name" value="Alpha-aminoadipic semialdehyde dehydrogenase"/>
    <property type="match status" value="1"/>
</dbReference>
<dbReference type="AlphaFoldDB" id="A0A1X7UK21"/>
<evidence type="ECO:0000259" key="8">
    <source>
        <dbReference type="Pfam" id="PF00171"/>
    </source>
</evidence>
<evidence type="ECO:0000256" key="6">
    <source>
        <dbReference type="PROSITE-ProRule" id="PRU10007"/>
    </source>
</evidence>
<comment type="similarity">
    <text evidence="1 7">Belongs to the aldehyde dehydrogenase family.</text>
</comment>
<dbReference type="EnsemblMetazoa" id="XM_003387672.3">
    <property type="protein sequence ID" value="XP_003387720.1"/>
    <property type="gene ID" value="LOC100634152"/>
</dbReference>
<keyword evidence="4" id="KW-0520">NAD</keyword>
<evidence type="ECO:0000256" key="1">
    <source>
        <dbReference type="ARBA" id="ARBA00009986"/>
    </source>
</evidence>
<dbReference type="PROSITE" id="PS00687">
    <property type="entry name" value="ALDEHYDE_DEHYDR_GLU"/>
    <property type="match status" value="1"/>
</dbReference>
<comment type="subunit">
    <text evidence="2">Homotetramer.</text>
</comment>
<evidence type="ECO:0000256" key="5">
    <source>
        <dbReference type="ARBA" id="ARBA00024226"/>
    </source>
</evidence>
<dbReference type="Gene3D" id="3.40.309.10">
    <property type="entry name" value="Aldehyde Dehydrogenase, Chain A, domain 2"/>
    <property type="match status" value="1"/>
</dbReference>
<dbReference type="OMA" id="DAWKVYM"/>
<dbReference type="CDD" id="cd07130">
    <property type="entry name" value="ALDH_F7_AASADH"/>
    <property type="match status" value="1"/>
</dbReference>
<dbReference type="PANTHER" id="PTHR43521">
    <property type="entry name" value="ALPHA-AMINOADIPIC SEMIALDEHYDE DEHYDROGENASE"/>
    <property type="match status" value="1"/>
</dbReference>
<keyword evidence="3 7" id="KW-0560">Oxidoreductase</keyword>
<evidence type="ECO:0000313" key="10">
    <source>
        <dbReference type="Proteomes" id="UP000007879"/>
    </source>
</evidence>
<dbReference type="SUPFAM" id="SSF53720">
    <property type="entry name" value="ALDH-like"/>
    <property type="match status" value="1"/>
</dbReference>
<feature type="domain" description="Aldehyde dehydrogenase" evidence="8">
    <location>
        <begin position="68"/>
        <end position="524"/>
    </location>
</feature>
<dbReference type="EnsemblMetazoa" id="Aqu2.1.27801_001">
    <property type="protein sequence ID" value="Aqu2.1.27801_001"/>
    <property type="gene ID" value="Aqu2.1.27801"/>
</dbReference>
<dbReference type="InParanoid" id="A0A1X7UK21"/>
<organism evidence="9">
    <name type="scientific">Amphimedon queenslandica</name>
    <name type="common">Sponge</name>
    <dbReference type="NCBI Taxonomy" id="400682"/>
    <lineage>
        <taxon>Eukaryota</taxon>
        <taxon>Metazoa</taxon>
        <taxon>Porifera</taxon>
        <taxon>Demospongiae</taxon>
        <taxon>Heteroscleromorpha</taxon>
        <taxon>Haplosclerida</taxon>
        <taxon>Niphatidae</taxon>
        <taxon>Amphimedon</taxon>
    </lineage>
</organism>
<reference evidence="10" key="1">
    <citation type="journal article" date="2010" name="Nature">
        <title>The Amphimedon queenslandica genome and the evolution of animal complexity.</title>
        <authorList>
            <person name="Srivastava M."/>
            <person name="Simakov O."/>
            <person name="Chapman J."/>
            <person name="Fahey B."/>
            <person name="Gauthier M.E."/>
            <person name="Mitros T."/>
            <person name="Richards G.S."/>
            <person name="Conaco C."/>
            <person name="Dacre M."/>
            <person name="Hellsten U."/>
            <person name="Larroux C."/>
            <person name="Putnam N.H."/>
            <person name="Stanke M."/>
            <person name="Adamska M."/>
            <person name="Darling A."/>
            <person name="Degnan S.M."/>
            <person name="Oakley T.H."/>
            <person name="Plachetzki D.C."/>
            <person name="Zhai Y."/>
            <person name="Adamski M."/>
            <person name="Calcino A."/>
            <person name="Cummins S.F."/>
            <person name="Goodstein D.M."/>
            <person name="Harris C."/>
            <person name="Jackson D.J."/>
            <person name="Leys S.P."/>
            <person name="Shu S."/>
            <person name="Woodcroft B.J."/>
            <person name="Vervoort M."/>
            <person name="Kosik K.S."/>
            <person name="Manning G."/>
            <person name="Degnan B.M."/>
            <person name="Rokhsar D.S."/>
        </authorList>
    </citation>
    <scope>NUCLEOTIDE SEQUENCE [LARGE SCALE GENOMIC DNA]</scope>
</reference>
<dbReference type="Proteomes" id="UP000007879">
    <property type="component" value="Unassembled WGS sequence"/>
</dbReference>
<dbReference type="STRING" id="400682.A0A1X7UK21"/>
<dbReference type="InterPro" id="IPR016161">
    <property type="entry name" value="Ald_DH/histidinol_DH"/>
</dbReference>
<evidence type="ECO:0000256" key="3">
    <source>
        <dbReference type="ARBA" id="ARBA00023002"/>
    </source>
</evidence>
<dbReference type="OrthoDB" id="310895at2759"/>
<dbReference type="Pfam" id="PF00171">
    <property type="entry name" value="Aldedh"/>
    <property type="match status" value="1"/>
</dbReference>
<dbReference type="InterPro" id="IPR016163">
    <property type="entry name" value="Ald_DH_C"/>
</dbReference>
<dbReference type="InterPro" id="IPR016162">
    <property type="entry name" value="Ald_DH_N"/>
</dbReference>
<dbReference type="InterPro" id="IPR015590">
    <property type="entry name" value="Aldehyde_DH_dom"/>
</dbReference>
<feature type="active site" evidence="6">
    <location>
        <position position="300"/>
    </location>
</feature>
<dbReference type="GO" id="GO:0004029">
    <property type="term" value="F:aldehyde dehydrogenase (NAD+) activity"/>
    <property type="evidence" value="ECO:0007669"/>
    <property type="project" value="UniProtKB-EC"/>
</dbReference>
<name>A0A1X7UK21_AMPQE</name>
<dbReference type="InterPro" id="IPR029510">
    <property type="entry name" value="Ald_DH_CS_GLU"/>
</dbReference>
<proteinExistence type="inferred from homology"/>
<dbReference type="EC" id="1.2.1.3" evidence="5"/>
<gene>
    <name evidence="9" type="primary">100634152</name>
</gene>
<evidence type="ECO:0000256" key="7">
    <source>
        <dbReference type="RuleBase" id="RU003345"/>
    </source>
</evidence>
<keyword evidence="10" id="KW-1185">Reference proteome</keyword>
<evidence type="ECO:0000256" key="4">
    <source>
        <dbReference type="ARBA" id="ARBA00023027"/>
    </source>
</evidence>